<evidence type="ECO:0000256" key="1">
    <source>
        <dbReference type="SAM" id="MobiDB-lite"/>
    </source>
</evidence>
<organism evidence="2 3">
    <name type="scientific">Prorocentrum cordatum</name>
    <dbReference type="NCBI Taxonomy" id="2364126"/>
    <lineage>
        <taxon>Eukaryota</taxon>
        <taxon>Sar</taxon>
        <taxon>Alveolata</taxon>
        <taxon>Dinophyceae</taxon>
        <taxon>Prorocentrales</taxon>
        <taxon>Prorocentraceae</taxon>
        <taxon>Prorocentrum</taxon>
    </lineage>
</organism>
<name>A0ABN9Q8F9_9DINO</name>
<reference evidence="2" key="1">
    <citation type="submission" date="2023-10" db="EMBL/GenBank/DDBJ databases">
        <authorList>
            <person name="Chen Y."/>
            <person name="Shah S."/>
            <person name="Dougan E. K."/>
            <person name="Thang M."/>
            <person name="Chan C."/>
        </authorList>
    </citation>
    <scope>NUCLEOTIDE SEQUENCE [LARGE SCALE GENOMIC DNA]</scope>
</reference>
<feature type="region of interest" description="Disordered" evidence="1">
    <location>
        <begin position="1"/>
        <end position="44"/>
    </location>
</feature>
<protein>
    <submittedName>
        <fullName evidence="2">Uncharacterized protein</fullName>
    </submittedName>
</protein>
<feature type="region of interest" description="Disordered" evidence="1">
    <location>
        <begin position="354"/>
        <end position="399"/>
    </location>
</feature>
<evidence type="ECO:0000313" key="3">
    <source>
        <dbReference type="Proteomes" id="UP001189429"/>
    </source>
</evidence>
<evidence type="ECO:0000313" key="2">
    <source>
        <dbReference type="EMBL" id="CAK0799617.1"/>
    </source>
</evidence>
<comment type="caution">
    <text evidence="2">The sequence shown here is derived from an EMBL/GenBank/DDBJ whole genome shotgun (WGS) entry which is preliminary data.</text>
</comment>
<gene>
    <name evidence="2" type="ORF">PCOR1329_LOCUS8011</name>
</gene>
<accession>A0ABN9Q8F9</accession>
<dbReference type="PROSITE" id="PS51257">
    <property type="entry name" value="PROKAR_LIPOPROTEIN"/>
    <property type="match status" value="1"/>
</dbReference>
<sequence>MRPSRKIHQPPDPPAQGAGSGHGPAGGACGPREAAGASWGAAAGKAPAVQARHGGAAGHTTCAQVVFTHELDQLVFGSDGGEAAVGAVGPPISTTKGAHLSAASAPVATKIPWRREAQEPTGGGKLREQILQHRQEFEKAAEEGVSEPAAKACSAASEASAETAPEVEKVKIWRCPDLKCKARPSGFESTTGSAMQVPLLMSWGSTRAIQAKAMPKPKMHQEGNSMEESEEQLVMNEGRMMLAAERDTLRAVRYLLEKEKESIAQSVPVRRLDSVLPSHPATSSSGMAPAKRNNRWSSQPEAVVESLFDQAMRSWCGGAESFMIAAVSTDGNAKDLKNFKDKCAAELSVFGDLDSLGDGMNNGEDDEDDHGPNPVGAGLLYGHVGGGGSGSDVHDPDDE</sequence>
<proteinExistence type="predicted"/>
<dbReference type="EMBL" id="CAUYUJ010002191">
    <property type="protein sequence ID" value="CAK0799617.1"/>
    <property type="molecule type" value="Genomic_DNA"/>
</dbReference>
<keyword evidence="3" id="KW-1185">Reference proteome</keyword>
<dbReference type="Proteomes" id="UP001189429">
    <property type="component" value="Unassembled WGS sequence"/>
</dbReference>
<feature type="compositionally biased region" description="Gly residues" evidence="1">
    <location>
        <begin position="18"/>
        <end position="29"/>
    </location>
</feature>
<feature type="region of interest" description="Disordered" evidence="1">
    <location>
        <begin position="274"/>
        <end position="297"/>
    </location>
</feature>
<feature type="compositionally biased region" description="Low complexity" evidence="1">
    <location>
        <begin position="30"/>
        <end position="44"/>
    </location>
</feature>